<dbReference type="AlphaFoldDB" id="A0A2H0WL96"/>
<name>A0A2H0WL96_9BACT</name>
<gene>
    <name evidence="2" type="ORF">COT67_01700</name>
</gene>
<dbReference type="InterPro" id="IPR018771">
    <property type="entry name" value="PocR_dom"/>
</dbReference>
<evidence type="ECO:0000313" key="2">
    <source>
        <dbReference type="EMBL" id="PIS13453.1"/>
    </source>
</evidence>
<proteinExistence type="predicted"/>
<feature type="domain" description="PocR" evidence="1">
    <location>
        <begin position="16"/>
        <end position="179"/>
    </location>
</feature>
<organism evidence="2 3">
    <name type="scientific">Candidatus Tagabacteria bacterium CG09_land_8_20_14_0_10_41_14</name>
    <dbReference type="NCBI Taxonomy" id="1975021"/>
    <lineage>
        <taxon>Bacteria</taxon>
        <taxon>Candidatus Tagaibacteriota</taxon>
    </lineage>
</organism>
<sequence length="193" mass="21589">MVNKKQLSDEAWWFLKNVQRLQDDFAESIGAQIVMTDKNGDLITEMSGQMEVCKNFIQKTEEGKKNCTDTYHTALDMIKTTKEPVLMDCFAGYASLWIPVKNKKGEIVGSITGCGGRFNRGESEEEVREKLKKLADETGMDLGEDYLDVAISDVKSVTEEEMKTRAERLSKLVGVLAEETALSEAFAVGGEEW</sequence>
<accession>A0A2H0WL96</accession>
<dbReference type="Pfam" id="PF10114">
    <property type="entry name" value="PocR"/>
    <property type="match status" value="1"/>
</dbReference>
<comment type="caution">
    <text evidence="2">The sequence shown here is derived from an EMBL/GenBank/DDBJ whole genome shotgun (WGS) entry which is preliminary data.</text>
</comment>
<dbReference type="Proteomes" id="UP000230353">
    <property type="component" value="Unassembled WGS sequence"/>
</dbReference>
<reference evidence="3" key="1">
    <citation type="submission" date="2017-09" db="EMBL/GenBank/DDBJ databases">
        <title>Depth-based differentiation of microbial function through sediment-hosted aquifers and enrichment of novel symbionts in the deep terrestrial subsurface.</title>
        <authorList>
            <person name="Probst A.J."/>
            <person name="Ladd B."/>
            <person name="Jarett J.K."/>
            <person name="Geller-Mcgrath D.E."/>
            <person name="Sieber C.M.K."/>
            <person name="Emerson J.B."/>
            <person name="Anantharaman K."/>
            <person name="Thomas B.C."/>
            <person name="Malmstrom R."/>
            <person name="Stieglmeier M."/>
            <person name="Klingl A."/>
            <person name="Woyke T."/>
            <person name="Ryan C.M."/>
            <person name="Banfield J.F."/>
        </authorList>
    </citation>
    <scope>NUCLEOTIDE SEQUENCE [LARGE SCALE GENOMIC DNA]</scope>
</reference>
<dbReference type="EMBL" id="PEZL01000023">
    <property type="protein sequence ID" value="PIS13453.1"/>
    <property type="molecule type" value="Genomic_DNA"/>
</dbReference>
<evidence type="ECO:0000313" key="3">
    <source>
        <dbReference type="Proteomes" id="UP000230353"/>
    </source>
</evidence>
<protein>
    <recommendedName>
        <fullName evidence="1">PocR domain-containing protein</fullName>
    </recommendedName>
</protein>
<evidence type="ECO:0000259" key="1">
    <source>
        <dbReference type="Pfam" id="PF10114"/>
    </source>
</evidence>